<dbReference type="Gene3D" id="1.10.238.10">
    <property type="entry name" value="EF-hand"/>
    <property type="match status" value="1"/>
</dbReference>
<dbReference type="PRINTS" id="PR01362">
    <property type="entry name" value="CALFLAGIN"/>
</dbReference>
<keyword evidence="2" id="KW-0677">Repeat</keyword>
<keyword evidence="6" id="KW-1185">Reference proteome</keyword>
<dbReference type="InterPro" id="IPR018247">
    <property type="entry name" value="EF_Hand_1_Ca_BS"/>
</dbReference>
<dbReference type="InterPro" id="IPR050145">
    <property type="entry name" value="Centrin_CML-like"/>
</dbReference>
<dbReference type="PROSITE" id="PS00018">
    <property type="entry name" value="EF_HAND_1"/>
    <property type="match status" value="2"/>
</dbReference>
<evidence type="ECO:0000259" key="4">
    <source>
        <dbReference type="PROSITE" id="PS50222"/>
    </source>
</evidence>
<reference evidence="6" key="1">
    <citation type="journal article" date="2019" name="Int. J. Syst. Evol. Microbiol.">
        <title>The Global Catalogue of Microorganisms (GCM) 10K type strain sequencing project: providing services to taxonomists for standard genome sequencing and annotation.</title>
        <authorList>
            <consortium name="The Broad Institute Genomics Platform"/>
            <consortium name="The Broad Institute Genome Sequencing Center for Infectious Disease"/>
            <person name="Wu L."/>
            <person name="Ma J."/>
        </authorList>
    </citation>
    <scope>NUCLEOTIDE SEQUENCE [LARGE SCALE GENOMIC DNA]</scope>
    <source>
        <strain evidence="6">CGMCC 1.16031</strain>
    </source>
</reference>
<dbReference type="RefSeq" id="WP_131256943.1">
    <property type="nucleotide sequence ID" value="NZ_JBHSUS010000001.1"/>
</dbReference>
<evidence type="ECO:0000313" key="5">
    <source>
        <dbReference type="EMBL" id="MFC6440056.1"/>
    </source>
</evidence>
<evidence type="ECO:0000256" key="2">
    <source>
        <dbReference type="ARBA" id="ARBA00022737"/>
    </source>
</evidence>
<dbReference type="PANTHER" id="PTHR23050">
    <property type="entry name" value="CALCIUM BINDING PROTEIN"/>
    <property type="match status" value="1"/>
</dbReference>
<evidence type="ECO:0000256" key="3">
    <source>
        <dbReference type="ARBA" id="ARBA00022837"/>
    </source>
</evidence>
<organism evidence="5 6">
    <name type="scientific">Pseudobowmanella zhangzhouensis</name>
    <dbReference type="NCBI Taxonomy" id="1537679"/>
    <lineage>
        <taxon>Bacteria</taxon>
        <taxon>Pseudomonadati</taxon>
        <taxon>Pseudomonadota</taxon>
        <taxon>Gammaproteobacteria</taxon>
        <taxon>Alteromonadales</taxon>
        <taxon>Alteromonadaceae</taxon>
    </lineage>
</organism>
<dbReference type="Pfam" id="PF13499">
    <property type="entry name" value="EF-hand_7"/>
    <property type="match status" value="1"/>
</dbReference>
<feature type="domain" description="EF-hand" evidence="4">
    <location>
        <begin position="45"/>
        <end position="80"/>
    </location>
</feature>
<dbReference type="SMART" id="SM00054">
    <property type="entry name" value="EFh"/>
    <property type="match status" value="2"/>
</dbReference>
<sequence>MSEQALSNENIEQIRQEFDFFDKDGNGQIDLVEFIELLTVLAPKTKASAVEEAFRDLDENGDGYIDFEEFLVWWQTCWFTF</sequence>
<dbReference type="EMBL" id="JBHSUS010000001">
    <property type="protein sequence ID" value="MFC6440056.1"/>
    <property type="molecule type" value="Genomic_DNA"/>
</dbReference>
<keyword evidence="1" id="KW-0479">Metal-binding</keyword>
<comment type="caution">
    <text evidence="5">The sequence shown here is derived from an EMBL/GenBank/DDBJ whole genome shotgun (WGS) entry which is preliminary data.</text>
</comment>
<dbReference type="PROSITE" id="PS50222">
    <property type="entry name" value="EF_HAND_2"/>
    <property type="match status" value="2"/>
</dbReference>
<dbReference type="Proteomes" id="UP001596364">
    <property type="component" value="Unassembled WGS sequence"/>
</dbReference>
<feature type="domain" description="EF-hand" evidence="4">
    <location>
        <begin position="9"/>
        <end position="44"/>
    </location>
</feature>
<keyword evidence="3" id="KW-0106">Calcium</keyword>
<proteinExistence type="predicted"/>
<dbReference type="SUPFAM" id="SSF47473">
    <property type="entry name" value="EF-hand"/>
    <property type="match status" value="1"/>
</dbReference>
<accession>A0ABW1XIL0</accession>
<protein>
    <submittedName>
        <fullName evidence="5">EF-hand domain-containing protein</fullName>
    </submittedName>
</protein>
<dbReference type="InterPro" id="IPR011992">
    <property type="entry name" value="EF-hand-dom_pair"/>
</dbReference>
<dbReference type="CDD" id="cd00051">
    <property type="entry name" value="EFh"/>
    <property type="match status" value="1"/>
</dbReference>
<dbReference type="InterPro" id="IPR003299">
    <property type="entry name" value="Calflagin-bd"/>
</dbReference>
<gene>
    <name evidence="5" type="ORF">ACFP85_07835</name>
</gene>
<name>A0ABW1XIL0_9ALTE</name>
<dbReference type="InterPro" id="IPR002048">
    <property type="entry name" value="EF_hand_dom"/>
</dbReference>
<evidence type="ECO:0000256" key="1">
    <source>
        <dbReference type="ARBA" id="ARBA00022723"/>
    </source>
</evidence>
<evidence type="ECO:0000313" key="6">
    <source>
        <dbReference type="Proteomes" id="UP001596364"/>
    </source>
</evidence>